<proteinExistence type="inferred from homology"/>
<dbReference type="EMBL" id="BCSY01000135">
    <property type="protein sequence ID" value="GAS99322.1"/>
    <property type="molecule type" value="Genomic_DNA"/>
</dbReference>
<reference evidence="12" key="2">
    <citation type="submission" date="2016-02" db="EMBL/GenBank/DDBJ databases">
        <title>Draft genome sequence of five rapidly growing Mycobacterium species.</title>
        <authorList>
            <person name="Katahira K."/>
            <person name="Gotou Y."/>
            <person name="Iida K."/>
            <person name="Ogura Y."/>
            <person name="Hayashi T."/>
        </authorList>
    </citation>
    <scope>NUCLEOTIDE SEQUENCE [LARGE SCALE GENOMIC DNA]</scope>
    <source>
        <strain evidence="12">JCM15298</strain>
    </source>
</reference>
<organism evidence="11 12">
    <name type="scientific">Mycolicibacterium canariasense</name>
    <name type="common">Mycobacterium canariasense</name>
    <dbReference type="NCBI Taxonomy" id="228230"/>
    <lineage>
        <taxon>Bacteria</taxon>
        <taxon>Bacillati</taxon>
        <taxon>Actinomycetota</taxon>
        <taxon>Actinomycetes</taxon>
        <taxon>Mycobacteriales</taxon>
        <taxon>Mycobacteriaceae</taxon>
        <taxon>Mycolicibacterium</taxon>
    </lineage>
</organism>
<evidence type="ECO:0000313" key="11">
    <source>
        <dbReference type="EMBL" id="GAS99322.1"/>
    </source>
</evidence>
<dbReference type="STRING" id="228230.RMCC_6287"/>
<evidence type="ECO:0000256" key="7">
    <source>
        <dbReference type="ARBA" id="ARBA00037904"/>
    </source>
</evidence>
<feature type="domain" description="Glycosyltransferase 2-like" evidence="10">
    <location>
        <begin position="13"/>
        <end position="148"/>
    </location>
</feature>
<evidence type="ECO:0000256" key="5">
    <source>
        <dbReference type="ARBA" id="ARBA00023136"/>
    </source>
</evidence>
<keyword evidence="5" id="KW-0472">Membrane</keyword>
<keyword evidence="2" id="KW-1003">Cell membrane</keyword>
<sequence>MIGADREEGAVISFVIPTLNEEKTLERTLRNVTSFSGEHEVIVSDGNSADATTAIGHRYADRVVVHDLPARQTIGQARNMGAAVARGDFYVFLDADVVIPDIDEFFGTALQRFRANPELVALTVKYRVLPEASTWFDTWVFTMLGLQFRFQNNILGIGGSGGEFQMISAQAFHAVDGFDESLVAAEDMDLFRRLSRIGRTRFDGRLAVFHTGRRAHEIGWPSLLWQWFTNSFTVFFFQRSASREWEVVR</sequence>
<evidence type="ECO:0000256" key="3">
    <source>
        <dbReference type="ARBA" id="ARBA00022676"/>
    </source>
</evidence>
<accession>A0A100WIR5</accession>
<gene>
    <name evidence="11" type="ORF">RMCC_6287</name>
</gene>
<dbReference type="Proteomes" id="UP000069443">
    <property type="component" value="Unassembled WGS sequence"/>
</dbReference>
<name>A0A100WIR5_MYCCR</name>
<keyword evidence="3" id="KW-0328">Glycosyltransferase</keyword>
<evidence type="ECO:0000259" key="10">
    <source>
        <dbReference type="Pfam" id="PF00535"/>
    </source>
</evidence>
<comment type="subcellular location">
    <subcellularLocation>
        <location evidence="1">Cell membrane</location>
    </subcellularLocation>
</comment>
<dbReference type="InterPro" id="IPR001173">
    <property type="entry name" value="Glyco_trans_2-like"/>
</dbReference>
<dbReference type="InterPro" id="IPR029044">
    <property type="entry name" value="Nucleotide-diphossugar_trans"/>
</dbReference>
<reference evidence="12" key="1">
    <citation type="journal article" date="2016" name="Genome Announc.">
        <title>Draft Genome Sequences of Five Rapidly Growing Mycobacterium Species, M. thermoresistibile, M. fortuitum subsp. acetamidolyticum, M. canariasense, M. brisbanense, and M. novocastrense.</title>
        <authorList>
            <person name="Katahira K."/>
            <person name="Ogura Y."/>
            <person name="Gotoh Y."/>
            <person name="Hayashi T."/>
        </authorList>
    </citation>
    <scope>NUCLEOTIDE SEQUENCE [LARGE SCALE GENOMIC DNA]</scope>
    <source>
        <strain evidence="12">JCM15298</strain>
    </source>
</reference>
<evidence type="ECO:0000256" key="4">
    <source>
        <dbReference type="ARBA" id="ARBA00022679"/>
    </source>
</evidence>
<dbReference type="AlphaFoldDB" id="A0A100WIR5"/>
<evidence type="ECO:0000256" key="8">
    <source>
        <dbReference type="ARBA" id="ARBA00038120"/>
    </source>
</evidence>
<dbReference type="GO" id="GO:0005886">
    <property type="term" value="C:plasma membrane"/>
    <property type="evidence" value="ECO:0007669"/>
    <property type="project" value="UniProtKB-SubCell"/>
</dbReference>
<evidence type="ECO:0000313" key="12">
    <source>
        <dbReference type="Proteomes" id="UP000069443"/>
    </source>
</evidence>
<evidence type="ECO:0000256" key="1">
    <source>
        <dbReference type="ARBA" id="ARBA00004236"/>
    </source>
</evidence>
<protein>
    <recommendedName>
        <fullName evidence="9">4,4'-diaponeurosporenoate glycosyltransferase</fullName>
    </recommendedName>
</protein>
<comment type="pathway">
    <text evidence="7">Carotenoid biosynthesis; staphyloxanthin biosynthesis; staphyloxanthin from farnesyl diphosphate: step 4/5.</text>
</comment>
<dbReference type="Gene3D" id="3.90.550.10">
    <property type="entry name" value="Spore Coat Polysaccharide Biosynthesis Protein SpsA, Chain A"/>
    <property type="match status" value="1"/>
</dbReference>
<keyword evidence="12" id="KW-1185">Reference proteome</keyword>
<dbReference type="Pfam" id="PF00535">
    <property type="entry name" value="Glycos_transf_2"/>
    <property type="match status" value="1"/>
</dbReference>
<comment type="function">
    <text evidence="6">Catalyzes the glycosylation of 4,4'-diaponeurosporenoate, i.e. the esterification of glucose at the C1'' position with the carboxyl group of 4,4'-diaponeurosporenic acid, to form glycosyl-4,4'-diaponeurosporenoate. This is a step in the biosynthesis of staphyloxanthin, an orange pigment present in most staphylococci strains.</text>
</comment>
<keyword evidence="4 11" id="KW-0808">Transferase</keyword>
<dbReference type="SUPFAM" id="SSF53448">
    <property type="entry name" value="Nucleotide-diphospho-sugar transferases"/>
    <property type="match status" value="1"/>
</dbReference>
<dbReference type="PANTHER" id="PTHR43646:SF2">
    <property type="entry name" value="GLYCOSYLTRANSFERASE 2-LIKE DOMAIN-CONTAINING PROTEIN"/>
    <property type="match status" value="1"/>
</dbReference>
<dbReference type="PANTHER" id="PTHR43646">
    <property type="entry name" value="GLYCOSYLTRANSFERASE"/>
    <property type="match status" value="1"/>
</dbReference>
<comment type="similarity">
    <text evidence="8">Belongs to the glycosyltransferase 2 family. CrtQ subfamily.</text>
</comment>
<evidence type="ECO:0000256" key="9">
    <source>
        <dbReference type="ARBA" id="ARBA00040345"/>
    </source>
</evidence>
<dbReference type="GO" id="GO:0016757">
    <property type="term" value="F:glycosyltransferase activity"/>
    <property type="evidence" value="ECO:0007669"/>
    <property type="project" value="UniProtKB-KW"/>
</dbReference>
<comment type="caution">
    <text evidence="11">The sequence shown here is derived from an EMBL/GenBank/DDBJ whole genome shotgun (WGS) entry which is preliminary data.</text>
</comment>
<evidence type="ECO:0000256" key="6">
    <source>
        <dbReference type="ARBA" id="ARBA00037281"/>
    </source>
</evidence>
<evidence type="ECO:0000256" key="2">
    <source>
        <dbReference type="ARBA" id="ARBA00022475"/>
    </source>
</evidence>